<dbReference type="GO" id="GO:0019752">
    <property type="term" value="P:carboxylic acid metabolic process"/>
    <property type="evidence" value="ECO:0007669"/>
    <property type="project" value="InterPro"/>
</dbReference>
<dbReference type="InterPro" id="IPR051151">
    <property type="entry name" value="Group_II_Decarboxylase"/>
</dbReference>
<dbReference type="InterPro" id="IPR015424">
    <property type="entry name" value="PyrdxlP-dep_Trfase"/>
</dbReference>
<dbReference type="InterPro" id="IPR015421">
    <property type="entry name" value="PyrdxlP-dep_Trfase_major"/>
</dbReference>
<keyword evidence="3" id="KW-0210">Decarboxylase</keyword>
<evidence type="ECO:0000313" key="9">
    <source>
        <dbReference type="Proteomes" id="UP000231474"/>
    </source>
</evidence>
<accession>A0A2M8L4E4</accession>
<evidence type="ECO:0000256" key="1">
    <source>
        <dbReference type="ARBA" id="ARBA00001933"/>
    </source>
</evidence>
<comment type="caution">
    <text evidence="8">The sequence shown here is derived from an EMBL/GenBank/DDBJ whole genome shotgun (WGS) entry which is preliminary data.</text>
</comment>
<evidence type="ECO:0000256" key="4">
    <source>
        <dbReference type="ARBA" id="ARBA00022898"/>
    </source>
</evidence>
<name>A0A2M8L4E4_9BACT</name>
<evidence type="ECO:0000256" key="5">
    <source>
        <dbReference type="ARBA" id="ARBA00023239"/>
    </source>
</evidence>
<dbReference type="Pfam" id="PF00282">
    <property type="entry name" value="Pyridoxal_deC"/>
    <property type="match status" value="1"/>
</dbReference>
<evidence type="ECO:0000256" key="6">
    <source>
        <dbReference type="PIRSR" id="PIRSR602129-50"/>
    </source>
</evidence>
<dbReference type="EMBL" id="PFEK01000007">
    <property type="protein sequence ID" value="PJE67799.1"/>
    <property type="molecule type" value="Genomic_DNA"/>
</dbReference>
<keyword evidence="4 6" id="KW-0663">Pyridoxal phosphate</keyword>
<gene>
    <name evidence="8" type="ORF">COU95_00425</name>
</gene>
<dbReference type="GO" id="GO:0016831">
    <property type="term" value="F:carboxy-lyase activity"/>
    <property type="evidence" value="ECO:0007669"/>
    <property type="project" value="UniProtKB-KW"/>
</dbReference>
<feature type="modified residue" description="N6-(pyridoxal phosphate)lysine" evidence="6">
    <location>
        <position position="278"/>
    </location>
</feature>
<dbReference type="PANTHER" id="PTHR46101:SF18">
    <property type="entry name" value="HISTIDINE DECARBOXYLASE"/>
    <property type="match status" value="1"/>
</dbReference>
<organism evidence="8 9">
    <name type="scientific">Candidatus Shapirobacteria bacterium CG10_big_fil_rev_8_21_14_0_10_40_9</name>
    <dbReference type="NCBI Taxonomy" id="1974888"/>
    <lineage>
        <taxon>Bacteria</taxon>
        <taxon>Candidatus Shapironibacteriota</taxon>
    </lineage>
</organism>
<dbReference type="SUPFAM" id="SSF53383">
    <property type="entry name" value="PLP-dependent transferases"/>
    <property type="match status" value="1"/>
</dbReference>
<comment type="cofactor">
    <cofactor evidence="1 6 7">
        <name>pyridoxal 5'-phosphate</name>
        <dbReference type="ChEBI" id="CHEBI:597326"/>
    </cofactor>
</comment>
<proteinExistence type="inferred from homology"/>
<dbReference type="GO" id="GO:0030170">
    <property type="term" value="F:pyridoxal phosphate binding"/>
    <property type="evidence" value="ECO:0007669"/>
    <property type="project" value="InterPro"/>
</dbReference>
<dbReference type="Gene3D" id="3.40.640.10">
    <property type="entry name" value="Type I PLP-dependent aspartate aminotransferase-like (Major domain)"/>
    <property type="match status" value="1"/>
</dbReference>
<sequence>MFGVKTFIKNNLLYPKFLFPKNADKFPQKPVSQIRIKARLFGLVNKIKEQKKHAGLSNLITYPHQAATDVWKMLLSYNPNNLGNWSIKGIEPNQETEAIEKELISQMIDLYHGNKDELEGYVTSGGTEANIFSAWIGRKYLESLGVSKDKICLVKTSLTHHSVGKSADIIGVPTFTTALDERTWGMDTAKFIKTIKKLDKIGYLGFLVPLTLGYTLTGTIDPCEEICNTIRMIKKKQRVEFFVWIDAALNGLIEPFLNEEFSPFAFPEIQIFFTDFHKFGFVPIPAGIILYRRNLRSLIEKQIGYLDQRDNTVLGSRSGIAPVACWAVIHALAKSGFRRLIFKNKRRMDKFINTYRDEKRLEFVVHPRSLSCGIIIKNQSFNFKKLEKEFGLDFRKTEIIFTDKSKDLLISKTFFLRR</sequence>
<dbReference type="AlphaFoldDB" id="A0A2M8L4E4"/>
<dbReference type="InterPro" id="IPR002129">
    <property type="entry name" value="PyrdxlP-dep_de-COase"/>
</dbReference>
<reference evidence="9" key="1">
    <citation type="submission" date="2017-09" db="EMBL/GenBank/DDBJ databases">
        <title>Depth-based differentiation of microbial function through sediment-hosted aquifers and enrichment of novel symbionts in the deep terrestrial subsurface.</title>
        <authorList>
            <person name="Probst A.J."/>
            <person name="Ladd B."/>
            <person name="Jarett J.K."/>
            <person name="Geller-Mcgrath D.E."/>
            <person name="Sieber C.M.K."/>
            <person name="Emerson J.B."/>
            <person name="Anantharaman K."/>
            <person name="Thomas B.C."/>
            <person name="Malmstrom R."/>
            <person name="Stieglmeier M."/>
            <person name="Klingl A."/>
            <person name="Woyke T."/>
            <person name="Ryan C.M."/>
            <person name="Banfield J.F."/>
        </authorList>
    </citation>
    <scope>NUCLEOTIDE SEQUENCE [LARGE SCALE GENOMIC DNA]</scope>
</reference>
<evidence type="ECO:0000256" key="7">
    <source>
        <dbReference type="RuleBase" id="RU000382"/>
    </source>
</evidence>
<evidence type="ECO:0000313" key="8">
    <source>
        <dbReference type="EMBL" id="PJE67799.1"/>
    </source>
</evidence>
<dbReference type="PANTHER" id="PTHR46101">
    <property type="match status" value="1"/>
</dbReference>
<protein>
    <recommendedName>
        <fullName evidence="10">Aspartate aminotransferase family protein</fullName>
    </recommendedName>
</protein>
<evidence type="ECO:0000256" key="3">
    <source>
        <dbReference type="ARBA" id="ARBA00022793"/>
    </source>
</evidence>
<evidence type="ECO:0000256" key="2">
    <source>
        <dbReference type="ARBA" id="ARBA00009533"/>
    </source>
</evidence>
<dbReference type="Proteomes" id="UP000231474">
    <property type="component" value="Unassembled WGS sequence"/>
</dbReference>
<evidence type="ECO:0008006" key="10">
    <source>
        <dbReference type="Google" id="ProtNLM"/>
    </source>
</evidence>
<comment type="similarity">
    <text evidence="2 7">Belongs to the group II decarboxylase family.</text>
</comment>
<keyword evidence="5 7" id="KW-0456">Lyase</keyword>